<name>A0A3Q7NB61_CALUR</name>
<evidence type="ECO:0000313" key="3">
    <source>
        <dbReference type="RefSeq" id="XP_025717281.1"/>
    </source>
</evidence>
<reference key="1">
    <citation type="submission" date="2019-01" db="UniProtKB">
        <authorList>
            <consortium name="RefSeq"/>
        </authorList>
    </citation>
    <scope>IDENTIFICATION</scope>
    <source>
        <tissue evidence="4 5">Blood</tissue>
    </source>
</reference>
<accession>A0A3Q7NB61</accession>
<feature type="region of interest" description="Disordered" evidence="1">
    <location>
        <begin position="149"/>
        <end position="203"/>
    </location>
</feature>
<sequence>MAQDNLGLEPSRCPLPLPPQAARLHSGPQLSIWAMGLKLDNEGSLRDGPRGSASPAGPQKDQVGPGSAPPARLEMESRGDQTAGVGVGGERENTAAFLVRVLSFFKITAVERATPPSVLRLPRGPPGSRPCPPALPGLGRAGSRSFGFTLVPPVSLSGRRRKEKAEQGMESAQEAPPATGSAACPPPRPPHSHPRGLPPDLTPGPGILISLRVKVKGSRSSSLVIVGGASHLLRLGSFPQTHPLESGAESHSTSQHQGQSHHVPSGERVGQGAKQNRMSGQLTSPGKRPFGPETTRKEAPCGPSLGLDMCVCCGGGGRGQCP</sequence>
<feature type="compositionally biased region" description="Polar residues" evidence="1">
    <location>
        <begin position="273"/>
        <end position="284"/>
    </location>
</feature>
<feature type="region of interest" description="Disordered" evidence="1">
    <location>
        <begin position="41"/>
        <end position="88"/>
    </location>
</feature>
<organism evidence="2 6">
    <name type="scientific">Callorhinus ursinus</name>
    <name type="common">Northern fur seal</name>
    <dbReference type="NCBI Taxonomy" id="34884"/>
    <lineage>
        <taxon>Eukaryota</taxon>
        <taxon>Metazoa</taxon>
        <taxon>Chordata</taxon>
        <taxon>Craniata</taxon>
        <taxon>Vertebrata</taxon>
        <taxon>Euteleostomi</taxon>
        <taxon>Mammalia</taxon>
        <taxon>Eutheria</taxon>
        <taxon>Laurasiatheria</taxon>
        <taxon>Carnivora</taxon>
        <taxon>Caniformia</taxon>
        <taxon>Pinnipedia</taxon>
        <taxon>Otariidae</taxon>
        <taxon>Callorhinus</taxon>
    </lineage>
</organism>
<proteinExistence type="predicted"/>
<evidence type="ECO:0000313" key="6">
    <source>
        <dbReference type="RefSeq" id="XP_025717284.1"/>
    </source>
</evidence>
<evidence type="ECO:0000313" key="4">
    <source>
        <dbReference type="RefSeq" id="XP_025717282.1"/>
    </source>
</evidence>
<keyword evidence="2" id="KW-1185">Reference proteome</keyword>
<gene>
    <name evidence="3 4 5 6 7" type="primary">LOC112815469</name>
</gene>
<reference evidence="3 6" key="2">
    <citation type="submission" date="2025-04" db="UniProtKB">
        <authorList>
            <consortium name="RefSeq"/>
        </authorList>
    </citation>
    <scope>IDENTIFICATION</scope>
    <source>
        <tissue evidence="3 6">Blood</tissue>
    </source>
</reference>
<protein>
    <submittedName>
        <fullName evidence="3 4">Uncharacterized protein LOC112815469</fullName>
    </submittedName>
</protein>
<dbReference type="RefSeq" id="XP_025717284.1">
    <property type="nucleotide sequence ID" value="XM_025861499.1"/>
</dbReference>
<dbReference type="RefSeq" id="XP_025717283.1">
    <property type="nucleotide sequence ID" value="XM_025861498.1"/>
</dbReference>
<feature type="compositionally biased region" description="Low complexity" evidence="1">
    <location>
        <begin position="250"/>
        <end position="262"/>
    </location>
</feature>
<dbReference type="RefSeq" id="XP_025717281.1">
    <property type="nucleotide sequence ID" value="XM_025861496.1"/>
</dbReference>
<dbReference type="Proteomes" id="UP000286641">
    <property type="component" value="Unplaced"/>
</dbReference>
<feature type="region of interest" description="Disordered" evidence="1">
    <location>
        <begin position="238"/>
        <end position="302"/>
    </location>
</feature>
<dbReference type="RefSeq" id="XP_025717285.1">
    <property type="nucleotide sequence ID" value="XM_025861500.1"/>
</dbReference>
<evidence type="ECO:0000313" key="5">
    <source>
        <dbReference type="RefSeq" id="XP_025717283.1"/>
    </source>
</evidence>
<evidence type="ECO:0000256" key="1">
    <source>
        <dbReference type="SAM" id="MobiDB-lite"/>
    </source>
</evidence>
<dbReference type="RefSeq" id="XP_025717282.1">
    <property type="nucleotide sequence ID" value="XM_025861497.1"/>
</dbReference>
<evidence type="ECO:0000313" key="2">
    <source>
        <dbReference type="Proteomes" id="UP000286641"/>
    </source>
</evidence>
<evidence type="ECO:0000313" key="7">
    <source>
        <dbReference type="RefSeq" id="XP_025717285.1"/>
    </source>
</evidence>
<feature type="region of interest" description="Disordered" evidence="1">
    <location>
        <begin position="1"/>
        <end position="22"/>
    </location>
</feature>
<dbReference type="AlphaFoldDB" id="A0A3Q7NB61"/>